<keyword evidence="3" id="KW-1185">Reference proteome</keyword>
<evidence type="ECO:0000256" key="1">
    <source>
        <dbReference type="SAM" id="MobiDB-lite"/>
    </source>
</evidence>
<feature type="region of interest" description="Disordered" evidence="1">
    <location>
        <begin position="58"/>
        <end position="79"/>
    </location>
</feature>
<proteinExistence type="predicted"/>
<dbReference type="AlphaFoldDB" id="A0A0K1JGP5"/>
<reference evidence="2 3" key="1">
    <citation type="submission" date="2015-03" db="EMBL/GenBank/DDBJ databases">
        <title>Luteipulveratus halotolerans sp. nov., a novel actinobacterium (Dermacoccaceae) from Sarawak, Malaysia.</title>
        <authorList>
            <person name="Juboi H."/>
            <person name="Basik A."/>
            <person name="Shamsul S.S."/>
            <person name="Arnold P."/>
            <person name="Schmitt E.K."/>
            <person name="Sanglier J.-J."/>
            <person name="Yeo T."/>
        </authorList>
    </citation>
    <scope>NUCLEOTIDE SEQUENCE [LARGE SCALE GENOMIC DNA]</scope>
    <source>
        <strain evidence="2 3">MN07-A0370</strain>
    </source>
</reference>
<dbReference type="EMBL" id="CP011112">
    <property type="protein sequence ID" value="AKU15755.1"/>
    <property type="molecule type" value="Genomic_DNA"/>
</dbReference>
<gene>
    <name evidence="2" type="ORF">VV02_07650</name>
</gene>
<evidence type="ECO:0008006" key="4">
    <source>
        <dbReference type="Google" id="ProtNLM"/>
    </source>
</evidence>
<organism evidence="2 3">
    <name type="scientific">Luteipulveratus mongoliensis</name>
    <dbReference type="NCBI Taxonomy" id="571913"/>
    <lineage>
        <taxon>Bacteria</taxon>
        <taxon>Bacillati</taxon>
        <taxon>Actinomycetota</taxon>
        <taxon>Actinomycetes</taxon>
        <taxon>Micrococcales</taxon>
        <taxon>Dermacoccaceae</taxon>
        <taxon>Luteipulveratus</taxon>
    </lineage>
</organism>
<protein>
    <recommendedName>
        <fullName evidence="4">Terminase small subunit</fullName>
    </recommendedName>
</protein>
<dbReference type="STRING" id="571913.VV02_07650"/>
<dbReference type="Proteomes" id="UP000066480">
    <property type="component" value="Chromosome"/>
</dbReference>
<accession>A0A0K1JGP5</accession>
<evidence type="ECO:0000313" key="2">
    <source>
        <dbReference type="EMBL" id="AKU15755.1"/>
    </source>
</evidence>
<dbReference type="KEGG" id="lmoi:VV02_07650"/>
<sequence>MKVEAAVAEGTRRDELVAMRARIAKAIDDPGIRGADLAALSRRLMEIGKELEAYDARASEEASESAAAATDQPFDASAI</sequence>
<evidence type="ECO:0000313" key="3">
    <source>
        <dbReference type="Proteomes" id="UP000066480"/>
    </source>
</evidence>
<dbReference type="OrthoDB" id="5196675at2"/>
<name>A0A0K1JGP5_9MICO</name>